<keyword evidence="2" id="KW-0732">Signal</keyword>
<accession>A0A7J6L835</accession>
<reference evidence="3 4" key="1">
    <citation type="submission" date="2020-04" db="EMBL/GenBank/DDBJ databases">
        <title>Perkinsus olseni comparative genomics.</title>
        <authorList>
            <person name="Bogema D.R."/>
        </authorList>
    </citation>
    <scope>NUCLEOTIDE SEQUENCE [LARGE SCALE GENOMIC DNA]</scope>
    <source>
        <strain evidence="3">ATCC PRA-179</strain>
    </source>
</reference>
<comment type="caution">
    <text evidence="3">The sequence shown here is derived from an EMBL/GenBank/DDBJ whole genome shotgun (WGS) entry which is preliminary data.</text>
</comment>
<evidence type="ECO:0000313" key="4">
    <source>
        <dbReference type="Proteomes" id="UP000570595"/>
    </source>
</evidence>
<sequence length="319" mass="36113">MLITKLLPSLVIGGALSSPSKFYCHFYEYLQAVCLQTKTRKGLLAISLHEVHARSNRPHEPFYESATWRISAEHRIGKGVWSLPTDVSLPWRIERSNVSYSKVDGTDGEAGYYDVNFTMNSAPRRFTKLTPVWANELSRDGQGQQQRFVFTADHPFAVECIVTFTGRKSYLFPTLGKHMAAVVGSSDGELHFIDTSGPYVERRTLEARNRGYFYIAKAFVFVLPTRVRQYATMFRYRGETHMLFRKGEVELRGHHMLPPHRSQLGYPGLLPSAATFRPLAESLPSYEQSVREGPQEAPPSYEAAIGSRPEESPPPYTES</sequence>
<dbReference type="OrthoDB" id="10520295at2759"/>
<proteinExistence type="predicted"/>
<evidence type="ECO:0000313" key="3">
    <source>
        <dbReference type="EMBL" id="KAF4655329.1"/>
    </source>
</evidence>
<name>A0A7J6L835_PEROL</name>
<dbReference type="EMBL" id="JABAHT010000472">
    <property type="protein sequence ID" value="KAF4655329.1"/>
    <property type="molecule type" value="Genomic_DNA"/>
</dbReference>
<protein>
    <submittedName>
        <fullName evidence="3">Uncharacterized protein</fullName>
    </submittedName>
</protein>
<feature type="region of interest" description="Disordered" evidence="1">
    <location>
        <begin position="284"/>
        <end position="319"/>
    </location>
</feature>
<feature type="signal peptide" evidence="2">
    <location>
        <begin position="1"/>
        <end position="17"/>
    </location>
</feature>
<gene>
    <name evidence="3" type="ORF">FOZ61_007636</name>
</gene>
<dbReference type="Proteomes" id="UP000570595">
    <property type="component" value="Unassembled WGS sequence"/>
</dbReference>
<evidence type="ECO:0000256" key="1">
    <source>
        <dbReference type="SAM" id="MobiDB-lite"/>
    </source>
</evidence>
<evidence type="ECO:0000256" key="2">
    <source>
        <dbReference type="SAM" id="SignalP"/>
    </source>
</evidence>
<organism evidence="3 4">
    <name type="scientific">Perkinsus olseni</name>
    <name type="common">Perkinsus atlanticus</name>
    <dbReference type="NCBI Taxonomy" id="32597"/>
    <lineage>
        <taxon>Eukaryota</taxon>
        <taxon>Sar</taxon>
        <taxon>Alveolata</taxon>
        <taxon>Perkinsozoa</taxon>
        <taxon>Perkinsea</taxon>
        <taxon>Perkinsida</taxon>
        <taxon>Perkinsidae</taxon>
        <taxon>Perkinsus</taxon>
    </lineage>
</organism>
<feature type="chain" id="PRO_5029524189" evidence="2">
    <location>
        <begin position="18"/>
        <end position="319"/>
    </location>
</feature>
<dbReference type="AlphaFoldDB" id="A0A7J6L835"/>